<dbReference type="STRING" id="1447716.AH68_05695"/>
<feature type="domain" description="CobQ/CobB/MinD/ParA nucleotide binding" evidence="1">
    <location>
        <begin position="3"/>
        <end position="153"/>
    </location>
</feature>
<protein>
    <recommendedName>
        <fullName evidence="1">CobQ/CobB/MinD/ParA nucleotide binding domain-containing protein</fullName>
    </recommendedName>
</protein>
<gene>
    <name evidence="2" type="ORF">AH68_05695</name>
</gene>
<dbReference type="PANTHER" id="PTHR13696">
    <property type="entry name" value="P-LOOP CONTAINING NUCLEOSIDE TRIPHOSPHATE HYDROLASE"/>
    <property type="match status" value="1"/>
</dbReference>
<organism evidence="2 3">
    <name type="scientific">Bifidobacterium catenulatum PV20-2</name>
    <dbReference type="NCBI Taxonomy" id="1447716"/>
    <lineage>
        <taxon>Bacteria</taxon>
        <taxon>Bacillati</taxon>
        <taxon>Actinomycetota</taxon>
        <taxon>Actinomycetes</taxon>
        <taxon>Bifidobacteriales</taxon>
        <taxon>Bifidobacteriaceae</taxon>
        <taxon>Bifidobacterium</taxon>
    </lineage>
</organism>
<accession>A0A0A7I6Z9</accession>
<name>A0A0A7I6Z9_9BIFI</name>
<evidence type="ECO:0000259" key="1">
    <source>
        <dbReference type="Pfam" id="PF01656"/>
    </source>
</evidence>
<proteinExistence type="predicted"/>
<dbReference type="AlphaFoldDB" id="A0A0A7I6Z9"/>
<dbReference type="PANTHER" id="PTHR13696:SF99">
    <property type="entry name" value="COBYRINIC ACID AC-DIAMIDE SYNTHASE"/>
    <property type="match status" value="1"/>
</dbReference>
<dbReference type="PIRSF" id="PIRSF009320">
    <property type="entry name" value="Nuc_binding_HP_1000"/>
    <property type="match status" value="1"/>
</dbReference>
<dbReference type="CDD" id="cd02042">
    <property type="entry name" value="ParAB_family"/>
    <property type="match status" value="1"/>
</dbReference>
<evidence type="ECO:0000313" key="2">
    <source>
        <dbReference type="EMBL" id="AIZ14604.1"/>
    </source>
</evidence>
<dbReference type="RefSeq" id="WP_039198366.1">
    <property type="nucleotide sequence ID" value="NZ_CP007456.1"/>
</dbReference>
<dbReference type="OrthoDB" id="9804460at2"/>
<evidence type="ECO:0000313" key="3">
    <source>
        <dbReference type="Proteomes" id="UP000030625"/>
    </source>
</evidence>
<dbReference type="Gene3D" id="3.40.50.300">
    <property type="entry name" value="P-loop containing nucleotide triphosphate hydrolases"/>
    <property type="match status" value="1"/>
</dbReference>
<reference evidence="2 3" key="1">
    <citation type="journal article" date="2015" name="Genome Announc.">
        <title>Complete and Assembled Genome Sequence of Bifidobacterium kashiwanohense PV20-2, Isolated from the Feces of an Anemic Kenyan Infant.</title>
        <authorList>
            <person name="Vazquez-Gutierrez P."/>
            <person name="Lacroix C."/>
            <person name="Chassard C."/>
            <person name="Klumpp J."/>
            <person name="Jans C."/>
            <person name="Stevens M.J."/>
        </authorList>
    </citation>
    <scope>NUCLEOTIDE SEQUENCE [LARGE SCALE GENOMIC DNA]</scope>
    <source>
        <strain evidence="2 3">PV20-2</strain>
    </source>
</reference>
<dbReference type="InterPro" id="IPR027417">
    <property type="entry name" value="P-loop_NTPase"/>
</dbReference>
<dbReference type="SUPFAM" id="SSF52540">
    <property type="entry name" value="P-loop containing nucleoside triphosphate hydrolases"/>
    <property type="match status" value="1"/>
</dbReference>
<dbReference type="Proteomes" id="UP000030625">
    <property type="component" value="Chromosome"/>
</dbReference>
<sequence>MRVALANAKGGVAKTTSCIYLAAVLARRGIKVAVYDADPQSSASLWAAAAEQAGDLLPFDVLPANMATLAHLGGAPATKEWSIIDAPPQGPLLDKTLAVADFVILPTSDSPMDLQQAWDTLDRARHATRAALLPVRVEANTNAWAQTLATLEQTDTARFDTFIAKRQPIKTSLGMNPKQLYEYRELADELTRIAKEELA</sequence>
<dbReference type="InterPro" id="IPR050678">
    <property type="entry name" value="DNA_Partitioning_ATPase"/>
</dbReference>
<dbReference type="HOGENOM" id="CLU_037612_5_1_11"/>
<dbReference type="Pfam" id="PF01656">
    <property type="entry name" value="CbiA"/>
    <property type="match status" value="1"/>
</dbReference>
<dbReference type="KEGG" id="bka:AH68_05695"/>
<dbReference type="InterPro" id="IPR002586">
    <property type="entry name" value="CobQ/CobB/MinD/ParA_Nub-bd_dom"/>
</dbReference>
<dbReference type="EMBL" id="CP007456">
    <property type="protein sequence ID" value="AIZ14604.1"/>
    <property type="molecule type" value="Genomic_DNA"/>
</dbReference>